<evidence type="ECO:0000313" key="3">
    <source>
        <dbReference type="Proteomes" id="UP000198636"/>
    </source>
</evidence>
<dbReference type="AlphaFoldDB" id="A0A1G5D9F3"/>
<proteinExistence type="predicted"/>
<dbReference type="PANTHER" id="PTHR42924:SF3">
    <property type="entry name" value="POLYMERASE_HISTIDINOL PHOSPHATASE N-TERMINAL DOMAIN-CONTAINING PROTEIN"/>
    <property type="match status" value="1"/>
</dbReference>
<dbReference type="RefSeq" id="WP_091540320.1">
    <property type="nucleotide sequence ID" value="NZ_FMUS01000004.1"/>
</dbReference>
<gene>
    <name evidence="2" type="ORF">SAMN03080606_00840</name>
</gene>
<organism evidence="2 3">
    <name type="scientific">Alkaliphilus peptidifermentans DSM 18978</name>
    <dbReference type="NCBI Taxonomy" id="1120976"/>
    <lineage>
        <taxon>Bacteria</taxon>
        <taxon>Bacillati</taxon>
        <taxon>Bacillota</taxon>
        <taxon>Clostridia</taxon>
        <taxon>Peptostreptococcales</taxon>
        <taxon>Natronincolaceae</taxon>
        <taxon>Alkaliphilus</taxon>
    </lineage>
</organism>
<dbReference type="GO" id="GO:0004534">
    <property type="term" value="F:5'-3' RNA exonuclease activity"/>
    <property type="evidence" value="ECO:0007669"/>
    <property type="project" value="TreeGrafter"/>
</dbReference>
<dbReference type="OrthoDB" id="9791620at2"/>
<accession>A0A1G5D9F3</accession>
<keyword evidence="3" id="KW-1185">Reference proteome</keyword>
<dbReference type="EMBL" id="FMUS01000004">
    <property type="protein sequence ID" value="SCY11383.1"/>
    <property type="molecule type" value="Genomic_DNA"/>
</dbReference>
<evidence type="ECO:0000313" key="2">
    <source>
        <dbReference type="EMBL" id="SCY11383.1"/>
    </source>
</evidence>
<dbReference type="STRING" id="1120976.SAMN03080606_00840"/>
<dbReference type="InterPro" id="IPR004013">
    <property type="entry name" value="PHP_dom"/>
</dbReference>
<protein>
    <recommendedName>
        <fullName evidence="1">Polymerase/histidinol phosphatase N-terminal domain-containing protein</fullName>
    </recommendedName>
</protein>
<dbReference type="InterPro" id="IPR016195">
    <property type="entry name" value="Pol/histidinol_Pase-like"/>
</dbReference>
<dbReference type="Gene3D" id="3.20.20.140">
    <property type="entry name" value="Metal-dependent hydrolases"/>
    <property type="match status" value="1"/>
</dbReference>
<reference evidence="2 3" key="1">
    <citation type="submission" date="2016-10" db="EMBL/GenBank/DDBJ databases">
        <authorList>
            <person name="de Groot N.N."/>
        </authorList>
    </citation>
    <scope>NUCLEOTIDE SEQUENCE [LARGE SCALE GENOMIC DNA]</scope>
    <source>
        <strain evidence="2 3">DSM 18978</strain>
    </source>
</reference>
<dbReference type="Gene3D" id="1.10.150.650">
    <property type="match status" value="1"/>
</dbReference>
<dbReference type="SMART" id="SM00481">
    <property type="entry name" value="POLIIIAc"/>
    <property type="match status" value="1"/>
</dbReference>
<dbReference type="PANTHER" id="PTHR42924">
    <property type="entry name" value="EXONUCLEASE"/>
    <property type="match status" value="1"/>
</dbReference>
<dbReference type="Proteomes" id="UP000198636">
    <property type="component" value="Unassembled WGS sequence"/>
</dbReference>
<dbReference type="SUPFAM" id="SSF89550">
    <property type="entry name" value="PHP domain-like"/>
    <property type="match status" value="1"/>
</dbReference>
<dbReference type="CDD" id="cd07438">
    <property type="entry name" value="PHP_HisPPase_AMP"/>
    <property type="match status" value="1"/>
</dbReference>
<dbReference type="GO" id="GO:0035312">
    <property type="term" value="F:5'-3' DNA exonuclease activity"/>
    <property type="evidence" value="ECO:0007669"/>
    <property type="project" value="TreeGrafter"/>
</dbReference>
<dbReference type="InterPro" id="IPR052018">
    <property type="entry name" value="PHP_domain"/>
</dbReference>
<dbReference type="Pfam" id="PF02811">
    <property type="entry name" value="PHP"/>
    <property type="match status" value="1"/>
</dbReference>
<dbReference type="InterPro" id="IPR003141">
    <property type="entry name" value="Pol/His_phosphatase_N"/>
</dbReference>
<evidence type="ECO:0000259" key="1">
    <source>
        <dbReference type="SMART" id="SM00481"/>
    </source>
</evidence>
<feature type="domain" description="Polymerase/histidinol phosphatase N-terminal" evidence="1">
    <location>
        <begin position="4"/>
        <end position="69"/>
    </location>
</feature>
<sequence>MKYIDMHVHTSASDGVLTPSEVIELAISKNLDGIAITDHDTVAGVQEGILYGEKKAFIVIPGIELSTEYNDEEVHILGYGIDYHSHELLQTLDTLKNARDLRAKKIVDKLKNLRFTISYEDVIEVSGNGVVGRPHIAKVLVSKGIVSDLSEAFRKFLNRGCPAYVPRYKITPNEAIILIKKVGGMPVIAHPGLVGNQLLLKGLVGNGAKGIEVYHPDHSQHEISKYLKFAEANNLIVTGGTDFHYPYKDRPNRNLGSIRVPLENVSKNLKIQNL</sequence>
<name>A0A1G5D9F3_9FIRM</name>